<dbReference type="Proteomes" id="UP000517765">
    <property type="component" value="Unassembled WGS sequence"/>
</dbReference>
<evidence type="ECO:0000313" key="2">
    <source>
        <dbReference type="EMBL" id="MBB1259394.1"/>
    </source>
</evidence>
<proteinExistence type="predicted"/>
<name>A0A7W3WVP3_9ACTN</name>
<dbReference type="EMBL" id="JABJXA010000051">
    <property type="protein sequence ID" value="MBB1259394.1"/>
    <property type="molecule type" value="Genomic_DNA"/>
</dbReference>
<evidence type="ECO:0000313" key="3">
    <source>
        <dbReference type="Proteomes" id="UP000517765"/>
    </source>
</evidence>
<protein>
    <submittedName>
        <fullName evidence="2">Mobilization protein</fullName>
    </submittedName>
</protein>
<feature type="non-terminal residue" evidence="2">
    <location>
        <position position="1"/>
    </location>
</feature>
<evidence type="ECO:0000256" key="1">
    <source>
        <dbReference type="SAM" id="MobiDB-lite"/>
    </source>
</evidence>
<organism evidence="2 3">
    <name type="scientific">Streptomyces alkaliterrae</name>
    <dbReference type="NCBI Taxonomy" id="2213162"/>
    <lineage>
        <taxon>Bacteria</taxon>
        <taxon>Bacillati</taxon>
        <taxon>Actinomycetota</taxon>
        <taxon>Actinomycetes</taxon>
        <taxon>Kitasatosporales</taxon>
        <taxon>Streptomycetaceae</taxon>
        <taxon>Streptomyces</taxon>
    </lineage>
</organism>
<reference evidence="3" key="1">
    <citation type="submission" date="2020-05" db="EMBL/GenBank/DDBJ databases">
        <title>Classification of alakaliphilic streptomycetes isolated from an alkaline soil next to Lonar Crater, India and a proposal for the recognition of Streptomyces alkaliterrae sp. nov.</title>
        <authorList>
            <person name="Golinska P."/>
        </authorList>
    </citation>
    <scope>NUCLEOTIDE SEQUENCE [LARGE SCALE GENOMIC DNA]</scope>
    <source>
        <strain evidence="3">OF8</strain>
    </source>
</reference>
<accession>A0A7W3WVP3</accession>
<sequence length="271" mass="29466">PWHHATALTEQLPHHLHHADDSTAQAHIAALGETLDALPLITPGPLRTELRQAATAFERATRSRARAEHHNSRALRSAVRAIVRQPPQDNTALAMLLDAALLAVIATAHWHKLHHHDQQVAAAQQALAHLQTAYDQAVQAPLAALAQHRPPQHTVERHIRHVQEVVPHHAERVVADSAFHALTATLAAAEAAGHNPQQLLGQATDQRALDDARHPARVLVWRIERLSAGPVPNSRVLAARSRSTRRPLGSSTPAPQAATPATLPSPKARRR</sequence>
<feature type="compositionally biased region" description="Low complexity" evidence="1">
    <location>
        <begin position="250"/>
        <end position="271"/>
    </location>
</feature>
<gene>
    <name evidence="2" type="ORF">H3147_11170</name>
</gene>
<comment type="caution">
    <text evidence="2">The sequence shown here is derived from an EMBL/GenBank/DDBJ whole genome shotgun (WGS) entry which is preliminary data.</text>
</comment>
<feature type="region of interest" description="Disordered" evidence="1">
    <location>
        <begin position="234"/>
        <end position="271"/>
    </location>
</feature>
<dbReference type="AlphaFoldDB" id="A0A7W3WVP3"/>